<name>A0A918KH61_9ACTN</name>
<dbReference type="Gene3D" id="3.40.718.10">
    <property type="entry name" value="Isopropylmalate Dehydrogenase"/>
    <property type="match status" value="1"/>
</dbReference>
<dbReference type="SUPFAM" id="SSF53659">
    <property type="entry name" value="Isocitrate/Isopropylmalate dehydrogenase-like"/>
    <property type="match status" value="1"/>
</dbReference>
<dbReference type="GO" id="GO:0046553">
    <property type="term" value="F:D-malate dehydrogenase (decarboxylating) (NAD+) activity"/>
    <property type="evidence" value="ECO:0007669"/>
    <property type="project" value="UniProtKB-EC"/>
</dbReference>
<dbReference type="RefSeq" id="WP_190036363.1">
    <property type="nucleotide sequence ID" value="NZ_BMWD01000010.1"/>
</dbReference>
<keyword evidence="6" id="KW-0560">Oxidoreductase</keyword>
<comment type="cofactor">
    <cofactor evidence="2">
        <name>Mg(2+)</name>
        <dbReference type="ChEBI" id="CHEBI:18420"/>
    </cofactor>
</comment>
<dbReference type="SMART" id="SM01329">
    <property type="entry name" value="Iso_dh"/>
    <property type="match status" value="1"/>
</dbReference>
<comment type="caution">
    <text evidence="11">The sequence shown here is derived from an EMBL/GenBank/DDBJ whole genome shotgun (WGS) entry which is preliminary data.</text>
</comment>
<evidence type="ECO:0000256" key="1">
    <source>
        <dbReference type="ARBA" id="ARBA00001936"/>
    </source>
</evidence>
<comment type="similarity">
    <text evidence="3">Belongs to the isocitrate and isopropylmalate dehydrogenases family.</text>
</comment>
<evidence type="ECO:0000256" key="6">
    <source>
        <dbReference type="ARBA" id="ARBA00023002"/>
    </source>
</evidence>
<evidence type="ECO:0000256" key="5">
    <source>
        <dbReference type="ARBA" id="ARBA00022723"/>
    </source>
</evidence>
<comment type="cofactor">
    <cofactor evidence="1">
        <name>Mn(2+)</name>
        <dbReference type="ChEBI" id="CHEBI:29035"/>
    </cofactor>
</comment>
<gene>
    <name evidence="11" type="ORF">GCM10010515_34280</name>
</gene>
<organism evidence="11 12">
    <name type="scientific">Streptomyces fructofermentans</name>
    <dbReference type="NCBI Taxonomy" id="152141"/>
    <lineage>
        <taxon>Bacteria</taxon>
        <taxon>Bacillati</taxon>
        <taxon>Actinomycetota</taxon>
        <taxon>Actinomycetes</taxon>
        <taxon>Kitasatosporales</taxon>
        <taxon>Streptomycetaceae</taxon>
        <taxon>Streptomyces</taxon>
    </lineage>
</organism>
<evidence type="ECO:0000313" key="12">
    <source>
        <dbReference type="Proteomes" id="UP000645555"/>
    </source>
</evidence>
<evidence type="ECO:0000256" key="9">
    <source>
        <dbReference type="ARBA" id="ARBA00049301"/>
    </source>
</evidence>
<keyword evidence="7" id="KW-0520">NAD</keyword>
<evidence type="ECO:0000313" key="11">
    <source>
        <dbReference type="EMBL" id="GGX63718.1"/>
    </source>
</evidence>
<reference evidence="11" key="1">
    <citation type="journal article" date="2014" name="Int. J. Syst. Evol. Microbiol.">
        <title>Complete genome sequence of Corynebacterium casei LMG S-19264T (=DSM 44701T), isolated from a smear-ripened cheese.</title>
        <authorList>
            <consortium name="US DOE Joint Genome Institute (JGI-PGF)"/>
            <person name="Walter F."/>
            <person name="Albersmeier A."/>
            <person name="Kalinowski J."/>
            <person name="Ruckert C."/>
        </authorList>
    </citation>
    <scope>NUCLEOTIDE SEQUENCE</scope>
    <source>
        <strain evidence="11">JCM 4956</strain>
    </source>
</reference>
<keyword evidence="12" id="KW-1185">Reference proteome</keyword>
<evidence type="ECO:0000256" key="7">
    <source>
        <dbReference type="ARBA" id="ARBA00023027"/>
    </source>
</evidence>
<evidence type="ECO:0000259" key="10">
    <source>
        <dbReference type="SMART" id="SM01329"/>
    </source>
</evidence>
<dbReference type="InterPro" id="IPR011829">
    <property type="entry name" value="TTC_DH"/>
</dbReference>
<reference evidence="11" key="2">
    <citation type="submission" date="2020-09" db="EMBL/GenBank/DDBJ databases">
        <authorList>
            <person name="Sun Q."/>
            <person name="Ohkuma M."/>
        </authorList>
    </citation>
    <scope>NUCLEOTIDE SEQUENCE</scope>
    <source>
        <strain evidence="11">JCM 4956</strain>
    </source>
</reference>
<dbReference type="InterPro" id="IPR019818">
    <property type="entry name" value="IsoCit/isopropylmalate_DH_CS"/>
</dbReference>
<dbReference type="GO" id="GO:0051287">
    <property type="term" value="F:NAD binding"/>
    <property type="evidence" value="ECO:0007669"/>
    <property type="project" value="InterPro"/>
</dbReference>
<keyword evidence="5" id="KW-0479">Metal-binding</keyword>
<sequence length="378" mass="41002">MPQRHRIASVPGDGIGREVVPEGLRCLRAAADAYGFELAVDEFDFASADYWVRHGEMMPKDWREVLGGFDAIFFGAVGWPEVVPDHVSLWGSLLQMRRGFDQYVNLRPVRLLRGVRGPLRDRGPGDIDFYVVRENTEGEYSSIGGRIFEGTDRETVLQETVMTRVGVDRVLRFAFELADSRPRRHLTWATKSNGISISMPYWDERASEMALRYPRVTADKDHIDILAAKFVLRPDRYDVVVASNLFGDILSDLGPACTGTIGIAPSANINPERHFPSLFEPVHGSAPDIAGRGIANPVGQIWSGAMMLEHLGETEAAAGVVAAVESVLERRPDVLTPDLGGSGTTVALGSAVAAEIAVGTRARPAAGDRPARGAAGTG</sequence>
<dbReference type="InterPro" id="IPR050501">
    <property type="entry name" value="ICDH/IPMDH"/>
</dbReference>
<evidence type="ECO:0000256" key="8">
    <source>
        <dbReference type="ARBA" id="ARBA00023211"/>
    </source>
</evidence>
<dbReference type="AlphaFoldDB" id="A0A918KH61"/>
<dbReference type="Proteomes" id="UP000645555">
    <property type="component" value="Unassembled WGS sequence"/>
</dbReference>
<dbReference type="EMBL" id="BMWD01000010">
    <property type="protein sequence ID" value="GGX63718.1"/>
    <property type="molecule type" value="Genomic_DNA"/>
</dbReference>
<proteinExistence type="inferred from homology"/>
<dbReference type="EC" id="1.1.1.83" evidence="4"/>
<evidence type="ECO:0000256" key="3">
    <source>
        <dbReference type="ARBA" id="ARBA00007769"/>
    </source>
</evidence>
<evidence type="ECO:0000256" key="2">
    <source>
        <dbReference type="ARBA" id="ARBA00001946"/>
    </source>
</evidence>
<dbReference type="Pfam" id="PF00180">
    <property type="entry name" value="Iso_dh"/>
    <property type="match status" value="1"/>
</dbReference>
<accession>A0A918KH61</accession>
<keyword evidence="8" id="KW-0464">Manganese</keyword>
<dbReference type="NCBIfam" id="TIGR02089">
    <property type="entry name" value="TTC"/>
    <property type="match status" value="1"/>
</dbReference>
<dbReference type="PANTHER" id="PTHR43275:SF1">
    <property type="entry name" value="D-MALATE DEHYDROGENASE [DECARBOXYLATING]"/>
    <property type="match status" value="1"/>
</dbReference>
<dbReference type="PROSITE" id="PS00470">
    <property type="entry name" value="IDH_IMDH"/>
    <property type="match status" value="1"/>
</dbReference>
<dbReference type="GO" id="GO:0000287">
    <property type="term" value="F:magnesium ion binding"/>
    <property type="evidence" value="ECO:0007669"/>
    <property type="project" value="InterPro"/>
</dbReference>
<feature type="domain" description="Isopropylmalate dehydrogenase-like" evidence="10">
    <location>
        <begin position="6"/>
        <end position="352"/>
    </location>
</feature>
<dbReference type="InterPro" id="IPR024084">
    <property type="entry name" value="IsoPropMal-DH-like_dom"/>
</dbReference>
<comment type="catalytic activity">
    <reaction evidence="9">
        <text>(R)-malate + NAD(+) = pyruvate + CO2 + NADH</text>
        <dbReference type="Rhea" id="RHEA:18365"/>
        <dbReference type="ChEBI" id="CHEBI:15361"/>
        <dbReference type="ChEBI" id="CHEBI:15588"/>
        <dbReference type="ChEBI" id="CHEBI:16526"/>
        <dbReference type="ChEBI" id="CHEBI:57540"/>
        <dbReference type="ChEBI" id="CHEBI:57945"/>
        <dbReference type="EC" id="1.1.1.83"/>
    </reaction>
</comment>
<dbReference type="PANTHER" id="PTHR43275">
    <property type="entry name" value="D-MALATE DEHYDROGENASE [DECARBOXYLATING]"/>
    <property type="match status" value="1"/>
</dbReference>
<evidence type="ECO:0000256" key="4">
    <source>
        <dbReference type="ARBA" id="ARBA00013126"/>
    </source>
</evidence>
<protein>
    <recommendedName>
        <fullName evidence="4">D-malate dehydrogenase (decarboxylating)</fullName>
        <ecNumber evidence="4">1.1.1.83</ecNumber>
    </recommendedName>
</protein>